<reference evidence="2 3" key="1">
    <citation type="submission" date="2019-03" db="EMBL/GenBank/DDBJ databases">
        <title>First draft genome of Liparis tanakae, snailfish: a comprehensive survey of snailfish specific genes.</title>
        <authorList>
            <person name="Kim W."/>
            <person name="Song I."/>
            <person name="Jeong J.-H."/>
            <person name="Kim D."/>
            <person name="Kim S."/>
            <person name="Ryu S."/>
            <person name="Song J.Y."/>
            <person name="Lee S.K."/>
        </authorList>
    </citation>
    <scope>NUCLEOTIDE SEQUENCE [LARGE SCALE GENOMIC DNA]</scope>
    <source>
        <tissue evidence="2">Muscle</tissue>
    </source>
</reference>
<dbReference type="OrthoDB" id="331948at2759"/>
<evidence type="ECO:0000256" key="1">
    <source>
        <dbReference type="SAM" id="Phobius"/>
    </source>
</evidence>
<keyword evidence="3" id="KW-1185">Reference proteome</keyword>
<organism evidence="2 3">
    <name type="scientific">Liparis tanakae</name>
    <name type="common">Tanaka's snailfish</name>
    <dbReference type="NCBI Taxonomy" id="230148"/>
    <lineage>
        <taxon>Eukaryota</taxon>
        <taxon>Metazoa</taxon>
        <taxon>Chordata</taxon>
        <taxon>Craniata</taxon>
        <taxon>Vertebrata</taxon>
        <taxon>Euteleostomi</taxon>
        <taxon>Actinopterygii</taxon>
        <taxon>Neopterygii</taxon>
        <taxon>Teleostei</taxon>
        <taxon>Neoteleostei</taxon>
        <taxon>Acanthomorphata</taxon>
        <taxon>Eupercaria</taxon>
        <taxon>Perciformes</taxon>
        <taxon>Cottioidei</taxon>
        <taxon>Cottales</taxon>
        <taxon>Liparidae</taxon>
        <taxon>Liparis</taxon>
    </lineage>
</organism>
<comment type="caution">
    <text evidence="2">The sequence shown here is derived from an EMBL/GenBank/DDBJ whole genome shotgun (WGS) entry which is preliminary data.</text>
</comment>
<keyword evidence="1" id="KW-0472">Membrane</keyword>
<accession>A0A4Z2IXA5</accession>
<keyword evidence="1" id="KW-1133">Transmembrane helix</keyword>
<proteinExistence type="predicted"/>
<dbReference type="EMBL" id="SRLO01000039">
    <property type="protein sequence ID" value="TNN82397.1"/>
    <property type="molecule type" value="Genomic_DNA"/>
</dbReference>
<protein>
    <submittedName>
        <fullName evidence="2">Uncharacterized protein</fullName>
    </submittedName>
</protein>
<dbReference type="Proteomes" id="UP000314294">
    <property type="component" value="Unassembled WGS sequence"/>
</dbReference>
<evidence type="ECO:0000313" key="3">
    <source>
        <dbReference type="Proteomes" id="UP000314294"/>
    </source>
</evidence>
<gene>
    <name evidence="2" type="ORF">EYF80_007232</name>
</gene>
<keyword evidence="1" id="KW-0812">Transmembrane</keyword>
<evidence type="ECO:0000313" key="2">
    <source>
        <dbReference type="EMBL" id="TNN82397.1"/>
    </source>
</evidence>
<name>A0A4Z2IXA5_9TELE</name>
<dbReference type="AlphaFoldDB" id="A0A4Z2IXA5"/>
<feature type="transmembrane region" description="Helical" evidence="1">
    <location>
        <begin position="67"/>
        <end position="85"/>
    </location>
</feature>
<sequence>MRKWRVWRGDVSTRMPVLNMDILPAEITGNRSSHSICSATAIELLFCKVSGADDARIFSRLLSTQQLAWSWVTGALLVPLVLALAKSSILSCQSSEHTILVTD</sequence>